<feature type="signal peptide" evidence="2">
    <location>
        <begin position="1"/>
        <end position="20"/>
    </location>
</feature>
<protein>
    <submittedName>
        <fullName evidence="5">WAP domain-containing protein</fullName>
    </submittedName>
</protein>
<keyword evidence="1" id="KW-0646">Protease inhibitor</keyword>
<dbReference type="GO" id="GO:0005615">
    <property type="term" value="C:extracellular space"/>
    <property type="evidence" value="ECO:0007669"/>
    <property type="project" value="TreeGrafter"/>
</dbReference>
<keyword evidence="4" id="KW-1185">Reference proteome</keyword>
<keyword evidence="1" id="KW-0722">Serine protease inhibitor</keyword>
<evidence type="ECO:0000259" key="3">
    <source>
        <dbReference type="PROSITE" id="PS51390"/>
    </source>
</evidence>
<dbReference type="Pfam" id="PF00095">
    <property type="entry name" value="WAP"/>
    <property type="match status" value="3"/>
</dbReference>
<dbReference type="SUPFAM" id="SSF57567">
    <property type="entry name" value="Serine protease inhibitors"/>
    <property type="match status" value="1"/>
</dbReference>
<reference evidence="5" key="1">
    <citation type="submission" date="2019-12" db="UniProtKB">
        <authorList>
            <consortium name="WormBaseParasite"/>
        </authorList>
    </citation>
    <scope>IDENTIFICATION</scope>
</reference>
<dbReference type="SUPFAM" id="SSF57256">
    <property type="entry name" value="Elafin-like"/>
    <property type="match status" value="3"/>
</dbReference>
<feature type="domain" description="WAP" evidence="3">
    <location>
        <begin position="127"/>
        <end position="192"/>
    </location>
</feature>
<dbReference type="InterPro" id="IPR050514">
    <property type="entry name" value="WAP_four-disulfide_core"/>
</dbReference>
<dbReference type="SMART" id="SM00217">
    <property type="entry name" value="WAP"/>
    <property type="match status" value="3"/>
</dbReference>
<dbReference type="AlphaFoldDB" id="A0A5S6R4R9"/>
<feature type="chain" id="PRO_5024424675" evidence="2">
    <location>
        <begin position="21"/>
        <end position="397"/>
    </location>
</feature>
<evidence type="ECO:0000313" key="4">
    <source>
        <dbReference type="Proteomes" id="UP000046395"/>
    </source>
</evidence>
<dbReference type="WBParaSite" id="TMUE_3000014423.1">
    <property type="protein sequence ID" value="TMUE_3000014423.1"/>
    <property type="gene ID" value="WBGene00302206"/>
</dbReference>
<dbReference type="InterPro" id="IPR036084">
    <property type="entry name" value="Ser_inhib-like_sf"/>
</dbReference>
<evidence type="ECO:0000313" key="5">
    <source>
        <dbReference type="WBParaSite" id="TMUE_3000014423.1"/>
    </source>
</evidence>
<dbReference type="GO" id="GO:0004867">
    <property type="term" value="F:serine-type endopeptidase inhibitor activity"/>
    <property type="evidence" value="ECO:0007669"/>
    <property type="project" value="UniProtKB-KW"/>
</dbReference>
<dbReference type="PANTHER" id="PTHR19441">
    <property type="entry name" value="WHEY ACDIC PROTEIN WAP"/>
    <property type="match status" value="1"/>
</dbReference>
<dbReference type="PROSITE" id="PS51390">
    <property type="entry name" value="WAP"/>
    <property type="match status" value="2"/>
</dbReference>
<dbReference type="PANTHER" id="PTHR19441:SF95">
    <property type="entry name" value="PERLWAPIN ISOFORM X1"/>
    <property type="match status" value="1"/>
</dbReference>
<sequence length="397" mass="43277">MAVSLLLVFSTTLLLSFTVGQRIKVGRCPELPVDVEYAGHRRDRCGDDFDCDGVMKCCRTIAGRTCMLPKDAEGVQCPMPNTAWATCASGCQPSCTTLGTQQHCNVPCFTGCICITGYVRLYANTNAPCVPMDQCPTTRPKNFIKFGTCPSMPVDASLDRRRQYDRCANDFDCAGYMKCCVTLTGKACMLPLCTCPDGQRTAIFCDVRDQCPPGYTCKSGLCCPNRLPGQTFSSISQQIVKPQIVLTVTHPVVSSSQTGQSIWYPGTSHQWNQCPHYAYVGSWAQLAKQCSSDAHCYRGQRCCYTNFGNRCLQVASAHTAKVKRKAEANATSTVCRASTLAAAASATAACWTCQLYHTGSSPMMMACSFYQALEFSLASALHSATVVRFDKHKQRSS</sequence>
<evidence type="ECO:0000256" key="1">
    <source>
        <dbReference type="ARBA" id="ARBA00022900"/>
    </source>
</evidence>
<dbReference type="Proteomes" id="UP000046395">
    <property type="component" value="Unassembled WGS sequence"/>
</dbReference>
<accession>A0A5S6R4R9</accession>
<dbReference type="Pfam" id="PF01826">
    <property type="entry name" value="TIL"/>
    <property type="match status" value="1"/>
</dbReference>
<organism evidence="4 5">
    <name type="scientific">Trichuris muris</name>
    <name type="common">Mouse whipworm</name>
    <dbReference type="NCBI Taxonomy" id="70415"/>
    <lineage>
        <taxon>Eukaryota</taxon>
        <taxon>Metazoa</taxon>
        <taxon>Ecdysozoa</taxon>
        <taxon>Nematoda</taxon>
        <taxon>Enoplea</taxon>
        <taxon>Dorylaimia</taxon>
        <taxon>Trichinellida</taxon>
        <taxon>Trichuridae</taxon>
        <taxon>Trichuris</taxon>
    </lineage>
</organism>
<dbReference type="Gene3D" id="4.10.75.10">
    <property type="entry name" value="Elafin-like"/>
    <property type="match status" value="3"/>
</dbReference>
<dbReference type="Gene3D" id="2.10.25.10">
    <property type="entry name" value="Laminin"/>
    <property type="match status" value="1"/>
</dbReference>
<evidence type="ECO:0000256" key="2">
    <source>
        <dbReference type="SAM" id="SignalP"/>
    </source>
</evidence>
<dbReference type="CDD" id="cd19941">
    <property type="entry name" value="TIL"/>
    <property type="match status" value="1"/>
</dbReference>
<name>A0A5S6R4R9_TRIMR</name>
<dbReference type="InterPro" id="IPR008197">
    <property type="entry name" value="WAP_dom"/>
</dbReference>
<keyword evidence="2" id="KW-0732">Signal</keyword>
<dbReference type="InterPro" id="IPR002919">
    <property type="entry name" value="TIL_dom"/>
</dbReference>
<feature type="domain" description="WAP" evidence="3">
    <location>
        <begin position="21"/>
        <end position="70"/>
    </location>
</feature>
<proteinExistence type="predicted"/>
<dbReference type="InterPro" id="IPR036645">
    <property type="entry name" value="Elafin-like_sf"/>
</dbReference>